<comment type="caution">
    <text evidence="7">The sequence shown here is derived from an EMBL/GenBank/DDBJ whole genome shotgun (WGS) entry which is preliminary data.</text>
</comment>
<dbReference type="FunFam" id="2.40.30.170:FF:000010">
    <property type="entry name" value="Efflux RND transporter periplasmic adaptor subunit"/>
    <property type="match status" value="1"/>
</dbReference>
<feature type="domain" description="CusB-like beta-barrel" evidence="6">
    <location>
        <begin position="251"/>
        <end position="322"/>
    </location>
</feature>
<comment type="similarity">
    <text evidence="2">Belongs to the membrane fusion protein (MFP) (TC 8.A.1) family.</text>
</comment>
<evidence type="ECO:0000259" key="5">
    <source>
        <dbReference type="Pfam" id="PF25917"/>
    </source>
</evidence>
<dbReference type="GO" id="GO:0016020">
    <property type="term" value="C:membrane"/>
    <property type="evidence" value="ECO:0007669"/>
    <property type="project" value="InterPro"/>
</dbReference>
<dbReference type="NCBIfam" id="TIGR01730">
    <property type="entry name" value="RND_mfp"/>
    <property type="match status" value="1"/>
</dbReference>
<dbReference type="InterPro" id="IPR058625">
    <property type="entry name" value="MdtA-like_BSH"/>
</dbReference>
<dbReference type="Pfam" id="PF25917">
    <property type="entry name" value="BSH_RND"/>
    <property type="match status" value="1"/>
</dbReference>
<dbReference type="InterPro" id="IPR058792">
    <property type="entry name" value="Beta-barrel_RND_2"/>
</dbReference>
<dbReference type="PANTHER" id="PTHR32347:SF14">
    <property type="entry name" value="EFFLUX SYSTEM COMPONENT YKNX-RELATED"/>
    <property type="match status" value="1"/>
</dbReference>
<protein>
    <submittedName>
        <fullName evidence="7">Efflux RND transporter periplasmic adaptor subunit</fullName>
    </submittedName>
</protein>
<dbReference type="EMBL" id="QPMH01000005">
    <property type="protein sequence ID" value="RDD62458.1"/>
    <property type="molecule type" value="Genomic_DNA"/>
</dbReference>
<evidence type="ECO:0000256" key="4">
    <source>
        <dbReference type="SAM" id="Phobius"/>
    </source>
</evidence>
<keyword evidence="3" id="KW-0175">Coiled coil</keyword>
<dbReference type="RefSeq" id="WP_114581554.1">
    <property type="nucleotide sequence ID" value="NZ_QPMH01000005.1"/>
</dbReference>
<evidence type="ECO:0000313" key="7">
    <source>
        <dbReference type="EMBL" id="RDD62458.1"/>
    </source>
</evidence>
<evidence type="ECO:0000256" key="1">
    <source>
        <dbReference type="ARBA" id="ARBA00004196"/>
    </source>
</evidence>
<name>A0A369TB01_9PROT</name>
<keyword evidence="4" id="KW-0812">Transmembrane</keyword>
<keyword evidence="4" id="KW-0472">Membrane</keyword>
<accession>A0A369TB01</accession>
<dbReference type="AlphaFoldDB" id="A0A369TB01"/>
<dbReference type="InterPro" id="IPR006143">
    <property type="entry name" value="RND_pump_MFP"/>
</dbReference>
<gene>
    <name evidence="7" type="ORF">DRB17_07345</name>
</gene>
<proteinExistence type="inferred from homology"/>
<dbReference type="Gene3D" id="2.40.30.170">
    <property type="match status" value="1"/>
</dbReference>
<dbReference type="GO" id="GO:0022857">
    <property type="term" value="F:transmembrane transporter activity"/>
    <property type="evidence" value="ECO:0007669"/>
    <property type="project" value="InterPro"/>
</dbReference>
<dbReference type="SUPFAM" id="SSF111369">
    <property type="entry name" value="HlyD-like secretion proteins"/>
    <property type="match status" value="1"/>
</dbReference>
<dbReference type="InterPro" id="IPR050465">
    <property type="entry name" value="UPF0194_transport"/>
</dbReference>
<dbReference type="Proteomes" id="UP000253941">
    <property type="component" value="Unassembled WGS sequence"/>
</dbReference>
<dbReference type="PANTHER" id="PTHR32347">
    <property type="entry name" value="EFFLUX SYSTEM COMPONENT YKNX-RELATED"/>
    <property type="match status" value="1"/>
</dbReference>
<evidence type="ECO:0000256" key="3">
    <source>
        <dbReference type="ARBA" id="ARBA00023054"/>
    </source>
</evidence>
<dbReference type="Gene3D" id="2.40.50.100">
    <property type="match status" value="1"/>
</dbReference>
<dbReference type="GO" id="GO:0030313">
    <property type="term" value="C:cell envelope"/>
    <property type="evidence" value="ECO:0007669"/>
    <property type="project" value="UniProtKB-SubCell"/>
</dbReference>
<feature type="domain" description="Multidrug resistance protein MdtA-like barrel-sandwich hybrid" evidence="5">
    <location>
        <begin position="86"/>
        <end position="239"/>
    </location>
</feature>
<dbReference type="Gene3D" id="1.10.287.470">
    <property type="entry name" value="Helix hairpin bin"/>
    <property type="match status" value="1"/>
</dbReference>
<comment type="subcellular location">
    <subcellularLocation>
        <location evidence="1">Cell envelope</location>
    </subcellularLocation>
</comment>
<dbReference type="Pfam" id="PF25954">
    <property type="entry name" value="Beta-barrel_RND_2"/>
    <property type="match status" value="1"/>
</dbReference>
<evidence type="ECO:0000313" key="8">
    <source>
        <dbReference type="Proteomes" id="UP000253941"/>
    </source>
</evidence>
<reference evidence="7 8" key="1">
    <citation type="submission" date="2018-07" db="EMBL/GenBank/DDBJ databases">
        <title>Venubactetium sediminum gen. nov., sp. nov., isolated from a marine solar saltern.</title>
        <authorList>
            <person name="Wang S."/>
        </authorList>
    </citation>
    <scope>NUCLEOTIDE SEQUENCE [LARGE SCALE GENOMIC DNA]</scope>
    <source>
        <strain evidence="7 8">WD2A32</strain>
    </source>
</reference>
<keyword evidence="4" id="KW-1133">Transmembrane helix</keyword>
<organism evidence="7 8">
    <name type="scientific">Ferruginivarius sediminum</name>
    <dbReference type="NCBI Taxonomy" id="2661937"/>
    <lineage>
        <taxon>Bacteria</taxon>
        <taxon>Pseudomonadati</taxon>
        <taxon>Pseudomonadota</taxon>
        <taxon>Alphaproteobacteria</taxon>
        <taxon>Rhodospirillales</taxon>
        <taxon>Rhodospirillaceae</taxon>
        <taxon>Ferruginivarius</taxon>
    </lineage>
</organism>
<evidence type="ECO:0000256" key="2">
    <source>
        <dbReference type="ARBA" id="ARBA00009477"/>
    </source>
</evidence>
<feature type="transmembrane region" description="Helical" evidence="4">
    <location>
        <begin position="30"/>
        <end position="50"/>
    </location>
</feature>
<evidence type="ECO:0000259" key="6">
    <source>
        <dbReference type="Pfam" id="PF25954"/>
    </source>
</evidence>
<sequence length="427" mass="45784">MSDADNQDDKPDLEAIVGAKRRGWRRLLPAWPLALALLVLGGGATAYLTYVAAGPDGERRYITQAVTRGSLTVTVTATGTIEPTDEVEISSELSGMIEEVLVDYNDRVEKGQRLARLDTDKLEAQVRHARATLMAREAAVDEARATVAEKAADFERMRQLAAKDFASQQTLDAARAAHERAKAGLASAQADVEVARADLNVDETNLAKACICSPIDGVVLDRNVDPGQYVATSLQAPVLFTLADDLRRMELQVDVDEADVGQVREGQQATFTVDAYPDRTFPARISEVRYAPETVEGVVTYTAVLSIDNSDLSLRPGMTAVADIVVRDVTDALLVPNAALRFTPPATEDNGGDDGFLEILLPRPPQFRAPSENVAANGRRTLWILKDGAPAPVTVEVGPSDGANTVIAESDIAAGQRVIVDVTAARD</sequence>
<keyword evidence="8" id="KW-1185">Reference proteome</keyword>